<evidence type="ECO:0000259" key="3">
    <source>
        <dbReference type="Pfam" id="PF00291"/>
    </source>
</evidence>
<dbReference type="InterPro" id="IPR036052">
    <property type="entry name" value="TrpB-like_PALP_sf"/>
</dbReference>
<evidence type="ECO:0000313" key="4">
    <source>
        <dbReference type="EMBL" id="SEO09215.1"/>
    </source>
</evidence>
<dbReference type="InterPro" id="IPR001926">
    <property type="entry name" value="TrpB-like_PALP"/>
</dbReference>
<comment type="cofactor">
    <cofactor evidence="1">
        <name>pyridoxal 5'-phosphate</name>
        <dbReference type="ChEBI" id="CHEBI:597326"/>
    </cofactor>
</comment>
<dbReference type="OrthoDB" id="7362901at2"/>
<dbReference type="RefSeq" id="WP_050520791.1">
    <property type="nucleotide sequence ID" value="NZ_FOCO01000046.1"/>
</dbReference>
<proteinExistence type="predicted"/>
<sequence length="234" mass="24629">MTVPIVQTHSGIWVVRDDLHPGGTKARFIGQVFDGVQEAVYASPPEGGAQTALAHVARALGKKATIFVAQRAKPHARTLEAARLGAKVVPVSPGYLTVVQSRARQYCRDGGASLIPFGADISGATEAIAVAALATGLEPDEVWCAAGSGVLARGLALAWPKAKRHVVQIGRELAPKDVAAARIHVYPRAFGQVAIMGAPFPADPHYDAKAWELCLAMRGPGLVLFWNVAPLPKP</sequence>
<dbReference type="EMBL" id="FOCO01000046">
    <property type="protein sequence ID" value="SEO09215.1"/>
    <property type="molecule type" value="Genomic_DNA"/>
</dbReference>
<keyword evidence="5" id="KW-1185">Reference proteome</keyword>
<organism evidence="4 5">
    <name type="scientific">Pseudorhodobacter antarcticus</name>
    <dbReference type="NCBI Taxonomy" id="1077947"/>
    <lineage>
        <taxon>Bacteria</taxon>
        <taxon>Pseudomonadati</taxon>
        <taxon>Pseudomonadota</taxon>
        <taxon>Alphaproteobacteria</taxon>
        <taxon>Rhodobacterales</taxon>
        <taxon>Paracoccaceae</taxon>
        <taxon>Pseudorhodobacter</taxon>
    </lineage>
</organism>
<evidence type="ECO:0000313" key="5">
    <source>
        <dbReference type="Proteomes" id="UP000183002"/>
    </source>
</evidence>
<dbReference type="Pfam" id="PF00291">
    <property type="entry name" value="PALP"/>
    <property type="match status" value="1"/>
</dbReference>
<dbReference type="Gene3D" id="3.40.50.1100">
    <property type="match status" value="2"/>
</dbReference>
<keyword evidence="2" id="KW-0663">Pyridoxal phosphate</keyword>
<dbReference type="Proteomes" id="UP000183002">
    <property type="component" value="Unassembled WGS sequence"/>
</dbReference>
<evidence type="ECO:0000256" key="1">
    <source>
        <dbReference type="ARBA" id="ARBA00001933"/>
    </source>
</evidence>
<evidence type="ECO:0000256" key="2">
    <source>
        <dbReference type="ARBA" id="ARBA00022898"/>
    </source>
</evidence>
<protein>
    <submittedName>
        <fullName evidence="4">Pyridoxal-phosphate dependent enzyme</fullName>
    </submittedName>
</protein>
<name>A0A1H8LVT4_9RHOB</name>
<reference evidence="4 5" key="1">
    <citation type="submission" date="2016-10" db="EMBL/GenBank/DDBJ databases">
        <authorList>
            <person name="de Groot N.N."/>
        </authorList>
    </citation>
    <scope>NUCLEOTIDE SEQUENCE [LARGE SCALE GENOMIC DNA]</scope>
    <source>
        <strain evidence="4 5">CGMCC 1.10836</strain>
    </source>
</reference>
<dbReference type="AlphaFoldDB" id="A0A1H8LVT4"/>
<gene>
    <name evidence="4" type="ORF">SAMN05216227_104610</name>
</gene>
<accession>A0A1H8LVT4</accession>
<dbReference type="SUPFAM" id="SSF53686">
    <property type="entry name" value="Tryptophan synthase beta subunit-like PLP-dependent enzymes"/>
    <property type="match status" value="1"/>
</dbReference>
<dbReference type="STRING" id="1077947.SAMN05216227_104610"/>
<feature type="domain" description="Tryptophan synthase beta chain-like PALP" evidence="3">
    <location>
        <begin position="11"/>
        <end position="172"/>
    </location>
</feature>